<dbReference type="GO" id="GO:0000712">
    <property type="term" value="P:resolution of meiotic recombination intermediates"/>
    <property type="evidence" value="ECO:0007669"/>
    <property type="project" value="TreeGrafter"/>
</dbReference>
<comment type="function">
    <text evidence="2">Interacts with EME1 to form a DNA structure-specific endonuclease with substrate preference for branched DNA structures with a 5'-end at the branch nick. Typical substrates include 3'-flap structures, D-loops, replication forks and nicked Holliday junctions. May be required in mitosis for the processing of stalled or collapsed replication fork intermediates. May be required in meiosis for the repair of meiosis-specific double strand breaks subsequent to single-end invasion (SEI).</text>
</comment>
<dbReference type="GO" id="GO:0008821">
    <property type="term" value="F:crossover junction DNA endonuclease activity"/>
    <property type="evidence" value="ECO:0007669"/>
    <property type="project" value="UniProtKB-UniRule"/>
</dbReference>
<dbReference type="GO" id="GO:0046872">
    <property type="term" value="F:metal ion binding"/>
    <property type="evidence" value="ECO:0007669"/>
    <property type="project" value="UniProtKB-UniRule"/>
</dbReference>
<dbReference type="GO" id="GO:0031573">
    <property type="term" value="P:mitotic intra-S DNA damage checkpoint signaling"/>
    <property type="evidence" value="ECO:0007669"/>
    <property type="project" value="TreeGrafter"/>
</dbReference>
<dbReference type="GO" id="GO:0048476">
    <property type="term" value="C:Holliday junction resolvase complex"/>
    <property type="evidence" value="ECO:0007669"/>
    <property type="project" value="UniProtKB-UniRule"/>
</dbReference>
<evidence type="ECO:0000256" key="1">
    <source>
        <dbReference type="ARBA" id="ARBA00022801"/>
    </source>
</evidence>
<name>L2GM45_VITCO</name>
<dbReference type="VEuPathDB" id="MicrosporidiaDB:VICG_00980"/>
<dbReference type="SUPFAM" id="SSF52980">
    <property type="entry name" value="Restriction endonuclease-like"/>
    <property type="match status" value="1"/>
</dbReference>
<comment type="subunit">
    <text evidence="2">Interacts with EME1.</text>
</comment>
<dbReference type="InterPro" id="IPR036388">
    <property type="entry name" value="WH-like_DNA-bd_sf"/>
</dbReference>
<keyword evidence="2" id="KW-0255">Endonuclease</keyword>
<dbReference type="InParanoid" id="L2GM45"/>
<evidence type="ECO:0000259" key="3">
    <source>
        <dbReference type="SMART" id="SM00891"/>
    </source>
</evidence>
<dbReference type="GO" id="GO:0003677">
    <property type="term" value="F:DNA binding"/>
    <property type="evidence" value="ECO:0007669"/>
    <property type="project" value="UniProtKB-UniRule"/>
</dbReference>
<evidence type="ECO:0000313" key="4">
    <source>
        <dbReference type="EMBL" id="ELA41963.1"/>
    </source>
</evidence>
<dbReference type="EC" id="3.1.22.-" evidence="2"/>
<evidence type="ECO:0000256" key="2">
    <source>
        <dbReference type="RuleBase" id="RU369042"/>
    </source>
</evidence>
<gene>
    <name evidence="4" type="ORF">VICG_00980</name>
</gene>
<dbReference type="GO" id="GO:0006308">
    <property type="term" value="P:DNA catabolic process"/>
    <property type="evidence" value="ECO:0007669"/>
    <property type="project" value="UniProtKB-UniRule"/>
</dbReference>
<dbReference type="RefSeq" id="XP_007604427.1">
    <property type="nucleotide sequence ID" value="XM_007604365.1"/>
</dbReference>
<keyword evidence="2" id="KW-0234">DNA repair</keyword>
<dbReference type="EMBL" id="JH370136">
    <property type="protein sequence ID" value="ELA41963.1"/>
    <property type="molecule type" value="Genomic_DNA"/>
</dbReference>
<accession>L2GM45</accession>
<keyword evidence="2" id="KW-0227">DNA damage</keyword>
<dbReference type="SMART" id="SM00891">
    <property type="entry name" value="ERCC4"/>
    <property type="match status" value="1"/>
</dbReference>
<dbReference type="InterPro" id="IPR047417">
    <property type="entry name" value="WHD_MUS81"/>
</dbReference>
<comment type="similarity">
    <text evidence="2">Belongs to the XPF family.</text>
</comment>
<dbReference type="InterPro" id="IPR047416">
    <property type="entry name" value="XPF_nuclease_Mus81"/>
</dbReference>
<dbReference type="GO" id="GO:0005634">
    <property type="term" value="C:nucleus"/>
    <property type="evidence" value="ECO:0007669"/>
    <property type="project" value="UniProtKB-SubCell"/>
</dbReference>
<dbReference type="Gene3D" id="1.10.10.10">
    <property type="entry name" value="Winged helix-like DNA-binding domain superfamily/Winged helix DNA-binding domain"/>
    <property type="match status" value="1"/>
</dbReference>
<keyword evidence="1 2" id="KW-0378">Hydrolase</keyword>
<comment type="subcellular location">
    <subcellularLocation>
        <location evidence="2">Nucleus</location>
    </subcellularLocation>
</comment>
<dbReference type="PANTHER" id="PTHR13451">
    <property type="entry name" value="CLASS II CROSSOVER JUNCTION ENDONUCLEASE MUS81"/>
    <property type="match status" value="1"/>
</dbReference>
<dbReference type="OrthoDB" id="5963188at2759"/>
<comment type="cofactor">
    <cofactor evidence="2">
        <name>Mg(2+)</name>
        <dbReference type="ChEBI" id="CHEBI:18420"/>
    </cofactor>
</comment>
<dbReference type="InterPro" id="IPR011335">
    <property type="entry name" value="Restrct_endonuc-II-like"/>
</dbReference>
<dbReference type="InterPro" id="IPR006166">
    <property type="entry name" value="ERCC4_domain"/>
</dbReference>
<feature type="domain" description="ERCC4" evidence="3">
    <location>
        <begin position="429"/>
        <end position="519"/>
    </location>
</feature>
<keyword evidence="2" id="KW-0540">Nuclease</keyword>
<dbReference type="GO" id="GO:0000727">
    <property type="term" value="P:double-strand break repair via break-induced replication"/>
    <property type="evidence" value="ECO:0007669"/>
    <property type="project" value="UniProtKB-UniRule"/>
</dbReference>
<dbReference type="Pfam" id="PF02732">
    <property type="entry name" value="ERCC4"/>
    <property type="match status" value="1"/>
</dbReference>
<keyword evidence="5" id="KW-1185">Reference proteome</keyword>
<protein>
    <recommendedName>
        <fullName evidence="2">Crossover junction endonuclease MUS81</fullName>
        <ecNumber evidence="2">3.1.22.-</ecNumber>
    </recommendedName>
</protein>
<reference evidence="5" key="1">
    <citation type="submission" date="2011-05" db="EMBL/GenBank/DDBJ databases">
        <title>The genome sequence of Vittaforma corneae strain ATCC 50505.</title>
        <authorList>
            <consortium name="The Broad Institute Genome Sequencing Platform"/>
            <person name="Cuomo C."/>
            <person name="Didier E."/>
            <person name="Bowers L."/>
            <person name="Young S.K."/>
            <person name="Zeng Q."/>
            <person name="Gargeya S."/>
            <person name="Fitzgerald M."/>
            <person name="Haas B."/>
            <person name="Abouelleil A."/>
            <person name="Alvarado L."/>
            <person name="Arachchi H.M."/>
            <person name="Berlin A."/>
            <person name="Chapman S.B."/>
            <person name="Gearin G."/>
            <person name="Goldberg J."/>
            <person name="Griggs A."/>
            <person name="Gujja S."/>
            <person name="Hansen M."/>
            <person name="Heiman D."/>
            <person name="Howarth C."/>
            <person name="Larimer J."/>
            <person name="Lui A."/>
            <person name="MacDonald P.J.P."/>
            <person name="McCowen C."/>
            <person name="Montmayeur A."/>
            <person name="Murphy C."/>
            <person name="Neiman D."/>
            <person name="Pearson M."/>
            <person name="Priest M."/>
            <person name="Roberts A."/>
            <person name="Saif S."/>
            <person name="Shea T."/>
            <person name="Sisk P."/>
            <person name="Stolte C."/>
            <person name="Sykes S."/>
            <person name="Wortman J."/>
            <person name="Nusbaum C."/>
            <person name="Birren B."/>
        </authorList>
    </citation>
    <scope>NUCLEOTIDE SEQUENCE [LARGE SCALE GENOMIC DNA]</scope>
    <source>
        <strain evidence="5">ATCC 50505</strain>
    </source>
</reference>
<dbReference type="Proteomes" id="UP000011082">
    <property type="component" value="Unassembled WGS sequence"/>
</dbReference>
<dbReference type="GeneID" id="19881692"/>
<proteinExistence type="inferred from homology"/>
<sequence>MASFKESIRQALKNIIQKQTKLGLNSRFVFGKILKGVNEAAALENWEDLKLLKFVGEKTLGRIKEETFEVRKASGQCSNKADLSNESQLMKKIEVSDDLYRYNVYNSHISQENMEHANKVNIYRNSSSGHDGQLKIEFPSDDSYVEYLKKTCKRYEQSDTNGNRDCTSHADISEDTLLNDTVWDVEGKIDCCDIQKGSIGNIVIGDTDMGDDDSDLSSELIILNENDLKNTQKITETTNTDLEKIFDSFSDLNLEEFKINKANLSNNVSSIDSSFINSSNTASSFGSSIMSNATMNNIRDNPNTLTNTRPLYDSIGFADNSRSLGQDPQRKRKYVPGYRTAAYAILKALYHYNGSHKHLIVLRATPYTDAEFDKSQRFSAFSSFKTLQKKGLIQIDSDSRCYLTQAGSELCSAMFTNDSISTVEDQNIQIVIDSREKKNNRDRAFFQGHFSSKGIPNQTRYLNVGDFIWLKNERVVDVIVERKQTSDFVSSISDGRFREQKNRLKNMGFTVFYLVENMKVEESRKNYVNRCLLEVRCMDL</sequence>
<dbReference type="InterPro" id="IPR033309">
    <property type="entry name" value="Mus81"/>
</dbReference>
<dbReference type="AlphaFoldDB" id="L2GM45"/>
<dbReference type="CDD" id="cd20074">
    <property type="entry name" value="XPF_nuclease_Mus81"/>
    <property type="match status" value="1"/>
</dbReference>
<evidence type="ECO:0000313" key="5">
    <source>
        <dbReference type="Proteomes" id="UP000011082"/>
    </source>
</evidence>
<keyword evidence="2" id="KW-0539">Nucleus</keyword>
<keyword evidence="2" id="KW-0233">DNA recombination</keyword>
<dbReference type="CDD" id="cd21036">
    <property type="entry name" value="WH_MUS81"/>
    <property type="match status" value="1"/>
</dbReference>
<dbReference type="GO" id="GO:0048257">
    <property type="term" value="F:3'-flap endonuclease activity"/>
    <property type="evidence" value="ECO:0007669"/>
    <property type="project" value="TreeGrafter"/>
</dbReference>
<organism evidence="4 5">
    <name type="scientific">Vittaforma corneae (strain ATCC 50505)</name>
    <name type="common">Microsporidian parasite</name>
    <name type="synonym">Nosema corneum</name>
    <dbReference type="NCBI Taxonomy" id="993615"/>
    <lineage>
        <taxon>Eukaryota</taxon>
        <taxon>Fungi</taxon>
        <taxon>Fungi incertae sedis</taxon>
        <taxon>Microsporidia</taxon>
        <taxon>Nosematidae</taxon>
        <taxon>Vittaforma</taxon>
    </lineage>
</organism>
<keyword evidence="2" id="KW-0460">Magnesium</keyword>
<dbReference type="STRING" id="993615.L2GM45"/>
<keyword evidence="2" id="KW-0479">Metal-binding</keyword>
<dbReference type="PANTHER" id="PTHR13451:SF0">
    <property type="entry name" value="CROSSOVER JUNCTION ENDONUCLEASE MUS81"/>
    <property type="match status" value="1"/>
</dbReference>
<dbReference type="Gene3D" id="3.40.50.10130">
    <property type="match status" value="1"/>
</dbReference>
<dbReference type="HOGENOM" id="CLU_504524_0_0_1"/>